<accession>A0A0E9UY67</accession>
<reference evidence="1" key="2">
    <citation type="journal article" date="2015" name="Fish Shellfish Immunol.">
        <title>Early steps in the European eel (Anguilla anguilla)-Vibrio vulnificus interaction in the gills: Role of the RtxA13 toxin.</title>
        <authorList>
            <person name="Callol A."/>
            <person name="Pajuelo D."/>
            <person name="Ebbesson L."/>
            <person name="Teles M."/>
            <person name="MacKenzie S."/>
            <person name="Amaro C."/>
        </authorList>
    </citation>
    <scope>NUCLEOTIDE SEQUENCE</scope>
</reference>
<evidence type="ECO:0000313" key="1">
    <source>
        <dbReference type="EMBL" id="JAH69918.1"/>
    </source>
</evidence>
<protein>
    <submittedName>
        <fullName evidence="1">Uncharacterized protein</fullName>
    </submittedName>
</protein>
<dbReference type="AlphaFoldDB" id="A0A0E9UY67"/>
<dbReference type="EMBL" id="GBXM01038659">
    <property type="protein sequence ID" value="JAH69918.1"/>
    <property type="molecule type" value="Transcribed_RNA"/>
</dbReference>
<name>A0A0E9UY67_ANGAN</name>
<organism evidence="1">
    <name type="scientific">Anguilla anguilla</name>
    <name type="common">European freshwater eel</name>
    <name type="synonym">Muraena anguilla</name>
    <dbReference type="NCBI Taxonomy" id="7936"/>
    <lineage>
        <taxon>Eukaryota</taxon>
        <taxon>Metazoa</taxon>
        <taxon>Chordata</taxon>
        <taxon>Craniata</taxon>
        <taxon>Vertebrata</taxon>
        <taxon>Euteleostomi</taxon>
        <taxon>Actinopterygii</taxon>
        <taxon>Neopterygii</taxon>
        <taxon>Teleostei</taxon>
        <taxon>Anguilliformes</taxon>
        <taxon>Anguillidae</taxon>
        <taxon>Anguilla</taxon>
    </lineage>
</organism>
<proteinExistence type="predicted"/>
<reference evidence="1" key="1">
    <citation type="submission" date="2014-11" db="EMBL/GenBank/DDBJ databases">
        <authorList>
            <person name="Amaro Gonzalez C."/>
        </authorList>
    </citation>
    <scope>NUCLEOTIDE SEQUENCE</scope>
</reference>
<sequence length="56" mass="6035">MNKTEERIHGRVIVFMGKAKQLVTESLELVHSMGLKPSPPCMAALPLLALLSACSS</sequence>